<evidence type="ECO:0000313" key="1">
    <source>
        <dbReference type="EMBL" id="MBP1299310.1"/>
    </source>
</evidence>
<gene>
    <name evidence="1" type="ORF">JOH49_009063</name>
</gene>
<dbReference type="RefSeq" id="WP_172648355.1">
    <property type="nucleotide sequence ID" value="NZ_JAFICZ010000001.1"/>
</dbReference>
<dbReference type="EMBL" id="JAFICZ010000001">
    <property type="protein sequence ID" value="MBP1299310.1"/>
    <property type="molecule type" value="Genomic_DNA"/>
</dbReference>
<name>A0A8I1YIK5_BRAEL</name>
<organism evidence="1 2">
    <name type="scientific">Bradyrhizobium elkanii</name>
    <dbReference type="NCBI Taxonomy" id="29448"/>
    <lineage>
        <taxon>Bacteria</taxon>
        <taxon>Pseudomonadati</taxon>
        <taxon>Pseudomonadota</taxon>
        <taxon>Alphaproteobacteria</taxon>
        <taxon>Hyphomicrobiales</taxon>
        <taxon>Nitrobacteraceae</taxon>
        <taxon>Bradyrhizobium</taxon>
    </lineage>
</organism>
<dbReference type="AlphaFoldDB" id="A0A8I1YIK5"/>
<accession>A0A8I1YIK5</accession>
<dbReference type="Proteomes" id="UP000673383">
    <property type="component" value="Unassembled WGS sequence"/>
</dbReference>
<evidence type="ECO:0000313" key="2">
    <source>
        <dbReference type="Proteomes" id="UP000673383"/>
    </source>
</evidence>
<protein>
    <submittedName>
        <fullName evidence="1">Uncharacterized protein</fullName>
    </submittedName>
</protein>
<reference evidence="1" key="1">
    <citation type="submission" date="2021-02" db="EMBL/GenBank/DDBJ databases">
        <title>Genomic Encyclopedia of Type Strains, Phase IV (KMG-V): Genome sequencing to study the core and pangenomes of soil and plant-associated prokaryotes.</title>
        <authorList>
            <person name="Whitman W."/>
        </authorList>
    </citation>
    <scope>NUCLEOTIDE SEQUENCE</scope>
    <source>
        <strain evidence="1">USDA 406</strain>
    </source>
</reference>
<proteinExistence type="predicted"/>
<sequence length="161" mass="17645">MEMAVVLIALMTITAVLSMASIVQVGDQLDELTESYIPAYRNLARANIRSVERGLELRRVIISKTRSQSGDVAAIRAKLEAKSDEFASEIRGARKRISGLIEKKAQSGDTVALARLQTRLDATVEDSRRHLNEEIGRLLPSWGARVSTLGRARQLQGSAMG</sequence>
<comment type="caution">
    <text evidence="1">The sequence shown here is derived from an EMBL/GenBank/DDBJ whole genome shotgun (WGS) entry which is preliminary data.</text>
</comment>